<keyword evidence="2" id="KW-1185">Reference proteome</keyword>
<dbReference type="Gene3D" id="3.30.710.10">
    <property type="entry name" value="Potassium Channel Kv1.1, Chain A"/>
    <property type="match status" value="1"/>
</dbReference>
<dbReference type="PANTHER" id="PTHR47843">
    <property type="entry name" value="BTB DOMAIN-CONTAINING PROTEIN-RELATED"/>
    <property type="match status" value="1"/>
</dbReference>
<dbReference type="PANTHER" id="PTHR47843:SF2">
    <property type="entry name" value="BTB DOMAIN-CONTAINING PROTEIN"/>
    <property type="match status" value="1"/>
</dbReference>
<protein>
    <recommendedName>
        <fullName evidence="3">BTB domain-containing protein</fullName>
    </recommendedName>
</protein>
<evidence type="ECO:0008006" key="3">
    <source>
        <dbReference type="Google" id="ProtNLM"/>
    </source>
</evidence>
<accession>A0AAD9SHZ7</accession>
<dbReference type="Proteomes" id="UP001265746">
    <property type="component" value="Unassembled WGS sequence"/>
</dbReference>
<evidence type="ECO:0000313" key="1">
    <source>
        <dbReference type="EMBL" id="KAK2607663.1"/>
    </source>
</evidence>
<sequence length="315" mass="35583">MFIFVLGEGKTEFRVHGKNISVLSKPLDALLARVMKEAQDCRIEWPDVDDGTFVRFSQWISTQDYHPAEPLTETEDVNAGYLSALLPSMEDIKTTALEKPLVGLSPPAWTCPKCDHSGIRFNKVKTCGRPCSKWFVPFYCQPCNLTFPKTCFECHQSPKSIHTPTVSMLDKFMKEAGVDYPAPAGPIVFTPRKNTTSTANCTHVFLCHAKLYVLGDKWLIPKLKQLTLHRLYATLRDFTLYPNRVEDLCVLATYVFDHTVPGDEMRDLIVMYFACVIDQVIECGDVATIVDGIPEFAFQLIKKMASKPKSLLRGY</sequence>
<dbReference type="AlphaFoldDB" id="A0AAD9SHZ7"/>
<name>A0AAD9SHZ7_PHOAM</name>
<dbReference type="InterPro" id="IPR011333">
    <property type="entry name" value="SKP1/BTB/POZ_sf"/>
</dbReference>
<dbReference type="EMBL" id="JAUJFL010000003">
    <property type="protein sequence ID" value="KAK2607663.1"/>
    <property type="molecule type" value="Genomic_DNA"/>
</dbReference>
<proteinExistence type="predicted"/>
<gene>
    <name evidence="1" type="ORF">N8I77_006326</name>
</gene>
<reference evidence="1" key="1">
    <citation type="submission" date="2023-06" db="EMBL/GenBank/DDBJ databases">
        <authorList>
            <person name="Noh H."/>
        </authorList>
    </citation>
    <scope>NUCLEOTIDE SEQUENCE</scope>
    <source>
        <strain evidence="1">DUCC20226</strain>
    </source>
</reference>
<comment type="caution">
    <text evidence="1">The sequence shown here is derived from an EMBL/GenBank/DDBJ whole genome shotgun (WGS) entry which is preliminary data.</text>
</comment>
<organism evidence="1 2">
    <name type="scientific">Phomopsis amygdali</name>
    <name type="common">Fusicoccum amygdali</name>
    <dbReference type="NCBI Taxonomy" id="1214568"/>
    <lineage>
        <taxon>Eukaryota</taxon>
        <taxon>Fungi</taxon>
        <taxon>Dikarya</taxon>
        <taxon>Ascomycota</taxon>
        <taxon>Pezizomycotina</taxon>
        <taxon>Sordariomycetes</taxon>
        <taxon>Sordariomycetidae</taxon>
        <taxon>Diaporthales</taxon>
        <taxon>Diaporthaceae</taxon>
        <taxon>Diaporthe</taxon>
    </lineage>
</organism>
<evidence type="ECO:0000313" key="2">
    <source>
        <dbReference type="Proteomes" id="UP001265746"/>
    </source>
</evidence>